<evidence type="ECO:0008006" key="3">
    <source>
        <dbReference type="Google" id="ProtNLM"/>
    </source>
</evidence>
<dbReference type="AlphaFoldDB" id="A0A9D4DEZ5"/>
<accession>A0A9D4DEZ5</accession>
<dbReference type="SUPFAM" id="SSF47473">
    <property type="entry name" value="EF-hand"/>
    <property type="match status" value="1"/>
</dbReference>
<gene>
    <name evidence="1" type="ORF">DPMN_181274</name>
</gene>
<dbReference type="EMBL" id="JAIWYP010000010">
    <property type="protein sequence ID" value="KAH3746857.1"/>
    <property type="molecule type" value="Genomic_DNA"/>
</dbReference>
<reference evidence="1" key="2">
    <citation type="submission" date="2020-11" db="EMBL/GenBank/DDBJ databases">
        <authorList>
            <person name="McCartney M.A."/>
            <person name="Auch B."/>
            <person name="Kono T."/>
            <person name="Mallez S."/>
            <person name="Becker A."/>
            <person name="Gohl D.M."/>
            <person name="Silverstein K.A.T."/>
            <person name="Koren S."/>
            <person name="Bechman K.B."/>
            <person name="Herman A."/>
            <person name="Abrahante J.E."/>
            <person name="Garbe J."/>
        </authorList>
    </citation>
    <scope>NUCLEOTIDE SEQUENCE</scope>
    <source>
        <strain evidence="1">Duluth1</strain>
        <tissue evidence="1">Whole animal</tissue>
    </source>
</reference>
<sequence length="64" mass="7186">MPVVYLLISRSAIAFSDLMIERIFNEIDTDKSGTLDFPISTQCCRSLLSHTTLRKAQPSILSIK</sequence>
<organism evidence="1 2">
    <name type="scientific">Dreissena polymorpha</name>
    <name type="common">Zebra mussel</name>
    <name type="synonym">Mytilus polymorpha</name>
    <dbReference type="NCBI Taxonomy" id="45954"/>
    <lineage>
        <taxon>Eukaryota</taxon>
        <taxon>Metazoa</taxon>
        <taxon>Spiralia</taxon>
        <taxon>Lophotrochozoa</taxon>
        <taxon>Mollusca</taxon>
        <taxon>Bivalvia</taxon>
        <taxon>Autobranchia</taxon>
        <taxon>Heteroconchia</taxon>
        <taxon>Euheterodonta</taxon>
        <taxon>Imparidentia</taxon>
        <taxon>Neoheterodontei</taxon>
        <taxon>Myida</taxon>
        <taxon>Dreissenoidea</taxon>
        <taxon>Dreissenidae</taxon>
        <taxon>Dreissena</taxon>
    </lineage>
</organism>
<reference evidence="1" key="1">
    <citation type="journal article" date="2019" name="bioRxiv">
        <title>The Genome of the Zebra Mussel, Dreissena polymorpha: A Resource for Invasive Species Research.</title>
        <authorList>
            <person name="McCartney M.A."/>
            <person name="Auch B."/>
            <person name="Kono T."/>
            <person name="Mallez S."/>
            <person name="Zhang Y."/>
            <person name="Obille A."/>
            <person name="Becker A."/>
            <person name="Abrahante J.E."/>
            <person name="Garbe J."/>
            <person name="Badalamenti J.P."/>
            <person name="Herman A."/>
            <person name="Mangelson H."/>
            <person name="Liachko I."/>
            <person name="Sullivan S."/>
            <person name="Sone E.D."/>
            <person name="Koren S."/>
            <person name="Silverstein K.A.T."/>
            <person name="Beckman K.B."/>
            <person name="Gohl D.M."/>
        </authorList>
    </citation>
    <scope>NUCLEOTIDE SEQUENCE</scope>
    <source>
        <strain evidence="1">Duluth1</strain>
        <tissue evidence="1">Whole animal</tissue>
    </source>
</reference>
<dbReference type="Proteomes" id="UP000828390">
    <property type="component" value="Unassembled WGS sequence"/>
</dbReference>
<protein>
    <recommendedName>
        <fullName evidence="3">EF-hand domain-containing protein</fullName>
    </recommendedName>
</protein>
<keyword evidence="2" id="KW-1185">Reference proteome</keyword>
<evidence type="ECO:0000313" key="2">
    <source>
        <dbReference type="Proteomes" id="UP000828390"/>
    </source>
</evidence>
<comment type="caution">
    <text evidence="1">The sequence shown here is derived from an EMBL/GenBank/DDBJ whole genome shotgun (WGS) entry which is preliminary data.</text>
</comment>
<name>A0A9D4DEZ5_DREPO</name>
<dbReference type="InterPro" id="IPR011992">
    <property type="entry name" value="EF-hand-dom_pair"/>
</dbReference>
<proteinExistence type="predicted"/>
<evidence type="ECO:0000313" key="1">
    <source>
        <dbReference type="EMBL" id="KAH3746857.1"/>
    </source>
</evidence>